<protein>
    <recommendedName>
        <fullName evidence="1">WAP domain-containing protein</fullName>
    </recommendedName>
</protein>
<reference evidence="2" key="2">
    <citation type="submission" date="2025-08" db="UniProtKB">
        <authorList>
            <consortium name="Ensembl"/>
        </authorList>
    </citation>
    <scope>IDENTIFICATION</scope>
</reference>
<evidence type="ECO:0000313" key="3">
    <source>
        <dbReference type="Proteomes" id="UP000001646"/>
    </source>
</evidence>
<proteinExistence type="predicted"/>
<dbReference type="PROSITE" id="PS51390">
    <property type="entry name" value="WAP"/>
    <property type="match status" value="1"/>
</dbReference>
<dbReference type="AlphaFoldDB" id="A0A803U176"/>
<evidence type="ECO:0000313" key="2">
    <source>
        <dbReference type="Ensembl" id="ENSACAP00000041216.1"/>
    </source>
</evidence>
<dbReference type="GO" id="GO:0005576">
    <property type="term" value="C:extracellular region"/>
    <property type="evidence" value="ECO:0007669"/>
    <property type="project" value="InterPro"/>
</dbReference>
<sequence>MANHVISNYTIMYVLFLAHPGVCPPKRVLRNDDPCTPNCENDQDCLPWQKCCFSGCTLECTDLQEGNNKSRARVWEPKLRGMCF</sequence>
<dbReference type="InParanoid" id="A0A803U176"/>
<dbReference type="SUPFAM" id="SSF57256">
    <property type="entry name" value="Elafin-like"/>
    <property type="match status" value="1"/>
</dbReference>
<evidence type="ECO:0000259" key="1">
    <source>
        <dbReference type="PROSITE" id="PS51390"/>
    </source>
</evidence>
<dbReference type="InterPro" id="IPR008197">
    <property type="entry name" value="WAP_dom"/>
</dbReference>
<reference evidence="2" key="3">
    <citation type="submission" date="2025-09" db="UniProtKB">
        <authorList>
            <consortium name="Ensembl"/>
        </authorList>
    </citation>
    <scope>IDENTIFICATION</scope>
</reference>
<dbReference type="Proteomes" id="UP000001646">
    <property type="component" value="Unplaced"/>
</dbReference>
<dbReference type="SMART" id="SM00217">
    <property type="entry name" value="WAP"/>
    <property type="match status" value="1"/>
</dbReference>
<feature type="domain" description="WAP" evidence="1">
    <location>
        <begin position="16"/>
        <end position="64"/>
    </location>
</feature>
<reference evidence="2" key="1">
    <citation type="submission" date="2009-12" db="EMBL/GenBank/DDBJ databases">
        <title>The Genome Sequence of Anolis carolinensis (Green Anole Lizard).</title>
        <authorList>
            <consortium name="The Genome Sequencing Platform"/>
            <person name="Di Palma F."/>
            <person name="Alfoldi J."/>
            <person name="Heiman D."/>
            <person name="Young S."/>
            <person name="Grabherr M."/>
            <person name="Johnson J."/>
            <person name="Lander E.S."/>
            <person name="Lindblad-Toh K."/>
        </authorList>
    </citation>
    <scope>NUCLEOTIDE SEQUENCE [LARGE SCALE GENOMIC DNA]</scope>
    <source>
        <strain evidence="2">JBL SC #1</strain>
    </source>
</reference>
<dbReference type="Pfam" id="PF00095">
    <property type="entry name" value="WAP"/>
    <property type="match status" value="1"/>
</dbReference>
<dbReference type="Gene3D" id="4.10.75.10">
    <property type="entry name" value="Elafin-like"/>
    <property type="match status" value="1"/>
</dbReference>
<dbReference type="Ensembl" id="ENSACAT00000043113.1">
    <property type="protein sequence ID" value="ENSACAP00000041216.1"/>
    <property type="gene ID" value="ENSACAG00000035982.1"/>
</dbReference>
<organism evidence="2 3">
    <name type="scientific">Anolis carolinensis</name>
    <name type="common">Green anole</name>
    <name type="synonym">American chameleon</name>
    <dbReference type="NCBI Taxonomy" id="28377"/>
    <lineage>
        <taxon>Eukaryota</taxon>
        <taxon>Metazoa</taxon>
        <taxon>Chordata</taxon>
        <taxon>Craniata</taxon>
        <taxon>Vertebrata</taxon>
        <taxon>Euteleostomi</taxon>
        <taxon>Lepidosauria</taxon>
        <taxon>Squamata</taxon>
        <taxon>Bifurcata</taxon>
        <taxon>Unidentata</taxon>
        <taxon>Episquamata</taxon>
        <taxon>Toxicofera</taxon>
        <taxon>Iguania</taxon>
        <taxon>Dactyloidae</taxon>
        <taxon>Anolis</taxon>
    </lineage>
</organism>
<name>A0A803U176_ANOCA</name>
<dbReference type="InterPro" id="IPR036645">
    <property type="entry name" value="Elafin-like_sf"/>
</dbReference>
<dbReference type="GO" id="GO:0030414">
    <property type="term" value="F:peptidase inhibitor activity"/>
    <property type="evidence" value="ECO:0007669"/>
    <property type="project" value="InterPro"/>
</dbReference>
<accession>A0A803U176</accession>
<dbReference type="GeneTree" id="ENSGT01030000236733"/>
<keyword evidence="3" id="KW-1185">Reference proteome</keyword>